<proteinExistence type="predicted"/>
<reference evidence="1" key="1">
    <citation type="journal article" date="2019" name="Sci. Rep.">
        <title>Draft genome of Tanacetum cinerariifolium, the natural source of mosquito coil.</title>
        <authorList>
            <person name="Yamashiro T."/>
            <person name="Shiraishi A."/>
            <person name="Satake H."/>
            <person name="Nakayama K."/>
        </authorList>
    </citation>
    <scope>NUCLEOTIDE SEQUENCE</scope>
</reference>
<accession>A0A699SRF8</accession>
<comment type="caution">
    <text evidence="1">The sequence shown here is derived from an EMBL/GenBank/DDBJ whole genome shotgun (WGS) entry which is preliminary data.</text>
</comment>
<organism evidence="1">
    <name type="scientific">Tanacetum cinerariifolium</name>
    <name type="common">Dalmatian daisy</name>
    <name type="synonym">Chrysanthemum cinerariifolium</name>
    <dbReference type="NCBI Taxonomy" id="118510"/>
    <lineage>
        <taxon>Eukaryota</taxon>
        <taxon>Viridiplantae</taxon>
        <taxon>Streptophyta</taxon>
        <taxon>Embryophyta</taxon>
        <taxon>Tracheophyta</taxon>
        <taxon>Spermatophyta</taxon>
        <taxon>Magnoliopsida</taxon>
        <taxon>eudicotyledons</taxon>
        <taxon>Gunneridae</taxon>
        <taxon>Pentapetalae</taxon>
        <taxon>asterids</taxon>
        <taxon>campanulids</taxon>
        <taxon>Asterales</taxon>
        <taxon>Asteraceae</taxon>
        <taxon>Asteroideae</taxon>
        <taxon>Anthemideae</taxon>
        <taxon>Anthemidinae</taxon>
        <taxon>Tanacetum</taxon>
    </lineage>
</organism>
<protein>
    <submittedName>
        <fullName evidence="1">Uncharacterized protein</fullName>
    </submittedName>
</protein>
<name>A0A699SRF8_TANCI</name>
<dbReference type="EMBL" id="BKCJ011183165">
    <property type="protein sequence ID" value="GFD00180.1"/>
    <property type="molecule type" value="Genomic_DNA"/>
</dbReference>
<sequence>MADLAFAPQHNMVAYLEKNEGNAEFHQIFYNTANSQTINDEKQIHAIVDGKTVVITKSSVRIDLLFTDDNGNTCLTNA</sequence>
<dbReference type="AlphaFoldDB" id="A0A699SRF8"/>
<gene>
    <name evidence="1" type="ORF">Tci_872149</name>
</gene>
<evidence type="ECO:0000313" key="1">
    <source>
        <dbReference type="EMBL" id="GFD00180.1"/>
    </source>
</evidence>